<dbReference type="AlphaFoldDB" id="A0A183A9L3"/>
<reference evidence="2 3" key="2">
    <citation type="submission" date="2018-11" db="EMBL/GenBank/DDBJ databases">
        <authorList>
            <consortium name="Pathogen Informatics"/>
        </authorList>
    </citation>
    <scope>NUCLEOTIDE SEQUENCE [LARGE SCALE GENOMIC DNA]</scope>
    <source>
        <strain evidence="2 3">Egypt</strain>
    </source>
</reference>
<organism evidence="4">
    <name type="scientific">Echinostoma caproni</name>
    <dbReference type="NCBI Taxonomy" id="27848"/>
    <lineage>
        <taxon>Eukaryota</taxon>
        <taxon>Metazoa</taxon>
        <taxon>Spiralia</taxon>
        <taxon>Lophotrochozoa</taxon>
        <taxon>Platyhelminthes</taxon>
        <taxon>Trematoda</taxon>
        <taxon>Digenea</taxon>
        <taxon>Plagiorchiida</taxon>
        <taxon>Echinostomata</taxon>
        <taxon>Echinostomatoidea</taxon>
        <taxon>Echinostomatidae</taxon>
        <taxon>Echinostoma</taxon>
    </lineage>
</organism>
<dbReference type="EMBL" id="UZAN01040574">
    <property type="protein sequence ID" value="VDP70134.1"/>
    <property type="molecule type" value="Genomic_DNA"/>
</dbReference>
<reference evidence="4" key="1">
    <citation type="submission" date="2016-06" db="UniProtKB">
        <authorList>
            <consortium name="WormBaseParasite"/>
        </authorList>
    </citation>
    <scope>IDENTIFICATION</scope>
</reference>
<evidence type="ECO:0000313" key="4">
    <source>
        <dbReference type="WBParaSite" id="ECPE_0000365101-mRNA-1"/>
    </source>
</evidence>
<dbReference type="WBParaSite" id="ECPE_0000365101-mRNA-1">
    <property type="protein sequence ID" value="ECPE_0000365101-mRNA-1"/>
    <property type="gene ID" value="ECPE_0000365101"/>
</dbReference>
<sequence length="148" mass="16210">MTTIVSFPSHTESHCLVPDTNNNNNSSNNTRLKRDSSPTKLHASRAMVQWSNLVSGSTAHSTTHLISSRGATITTKSAEQTTNNSESDCEMNAETRTHNPEEDNYAREDRDLTRGTELPDPRATKSFLISNLLGSQTKCDPSSVKCGK</sequence>
<keyword evidence="3" id="KW-1185">Reference proteome</keyword>
<evidence type="ECO:0000313" key="2">
    <source>
        <dbReference type="EMBL" id="VDP70134.1"/>
    </source>
</evidence>
<evidence type="ECO:0000256" key="1">
    <source>
        <dbReference type="SAM" id="MobiDB-lite"/>
    </source>
</evidence>
<name>A0A183A9L3_9TREM</name>
<feature type="compositionally biased region" description="Polar residues" evidence="1">
    <location>
        <begin position="1"/>
        <end position="10"/>
    </location>
</feature>
<feature type="compositionally biased region" description="Basic and acidic residues" evidence="1">
    <location>
        <begin position="93"/>
        <end position="123"/>
    </location>
</feature>
<proteinExistence type="predicted"/>
<feature type="region of interest" description="Disordered" evidence="1">
    <location>
        <begin position="61"/>
        <end position="123"/>
    </location>
</feature>
<evidence type="ECO:0000313" key="3">
    <source>
        <dbReference type="Proteomes" id="UP000272942"/>
    </source>
</evidence>
<feature type="region of interest" description="Disordered" evidence="1">
    <location>
        <begin position="1"/>
        <end position="41"/>
    </location>
</feature>
<dbReference type="Proteomes" id="UP000272942">
    <property type="component" value="Unassembled WGS sequence"/>
</dbReference>
<gene>
    <name evidence="2" type="ORF">ECPE_LOCUS3648</name>
</gene>
<feature type="compositionally biased region" description="Polar residues" evidence="1">
    <location>
        <begin position="61"/>
        <end position="86"/>
    </location>
</feature>
<protein>
    <submittedName>
        <fullName evidence="2 4">Uncharacterized protein</fullName>
    </submittedName>
</protein>
<accession>A0A183A9L3</accession>